<feature type="region of interest" description="Disordered" evidence="5">
    <location>
        <begin position="441"/>
        <end position="461"/>
    </location>
</feature>
<keyword evidence="4" id="KW-0732">Signal</keyword>
<feature type="transmembrane region" description="Helical" evidence="6">
    <location>
        <begin position="39"/>
        <end position="59"/>
    </location>
</feature>
<comment type="caution">
    <text evidence="8">The sequence shown here is derived from an EMBL/GenBank/DDBJ whole genome shotgun (WGS) entry which is preliminary data.</text>
</comment>
<protein>
    <recommendedName>
        <fullName evidence="7">FAM69 protein-kinase domain-containing protein</fullName>
    </recommendedName>
</protein>
<feature type="compositionally biased region" description="Basic and acidic residues" evidence="5">
    <location>
        <begin position="480"/>
        <end position="505"/>
    </location>
</feature>
<sequence>MLPGSGVRRRAPGVSVSEGMQKLSSVVNDSARRYRRLPFFAKVIFCLSLLFSFGIYLLFFRSFIKHDIADDNFLEVGMCPACLGSSACGLMYHNQVQFTGWGNHRLGDVFSTKNVRYATLYGSQSVVLKKMGSESEIQELDKKVCADANRPEGCDVARVLFLTDTFVKLRKAGALLPKHLQQTVGMFTCASYRLLDRMWSFYKELRKVKKIMIGDQLQVWYTASLNPEPLMLQTFPASERWPFPEYFGACGRHAMIEHVGRTLEDFYHEPFHKRAGVAYELLTIADHLTNNEEDFALYITDPNWENFGVDASGKVRILDAENIIVVDKLAIEAKKPADYDKFIQSDNGRCEDNACLSMLPEELCTHLHSDHNYYAICHSLLDPLMKDSVMPGGLLHDMPEEAKDYWDLEHLLKECSQPSKYKGRVFAKDKLLTALAKLHDESNEHLASPPKPDKRGLPPPLKRKKELWEYEDYDDGVVNDAKEVDDKKNEKDNGKDIEFEEEKGKGAVVLE</sequence>
<organism evidence="8 9">
    <name type="scientific">Littorina saxatilis</name>
    <dbReference type="NCBI Taxonomy" id="31220"/>
    <lineage>
        <taxon>Eukaryota</taxon>
        <taxon>Metazoa</taxon>
        <taxon>Spiralia</taxon>
        <taxon>Lophotrochozoa</taxon>
        <taxon>Mollusca</taxon>
        <taxon>Gastropoda</taxon>
        <taxon>Caenogastropoda</taxon>
        <taxon>Littorinimorpha</taxon>
        <taxon>Littorinoidea</taxon>
        <taxon>Littorinidae</taxon>
        <taxon>Littorina</taxon>
    </lineage>
</organism>
<reference evidence="8 9" key="1">
    <citation type="submission" date="2024-02" db="EMBL/GenBank/DDBJ databases">
        <title>Chromosome-scale genome assembly of the rough periwinkle Littorina saxatilis.</title>
        <authorList>
            <person name="De Jode A."/>
            <person name="Faria R."/>
            <person name="Formenti G."/>
            <person name="Sims Y."/>
            <person name="Smith T.P."/>
            <person name="Tracey A."/>
            <person name="Wood J.M.D."/>
            <person name="Zagrodzka Z.B."/>
            <person name="Johannesson K."/>
            <person name="Butlin R.K."/>
            <person name="Leder E.H."/>
        </authorList>
    </citation>
    <scope>NUCLEOTIDE SEQUENCE [LARGE SCALE GENOMIC DNA]</scope>
    <source>
        <strain evidence="8">Snail1</strain>
        <tissue evidence="8">Muscle</tissue>
    </source>
</reference>
<accession>A0AAN9G0F5</accession>
<evidence type="ECO:0000256" key="2">
    <source>
        <dbReference type="ARBA" id="ARBA00006338"/>
    </source>
</evidence>
<evidence type="ECO:0000313" key="9">
    <source>
        <dbReference type="Proteomes" id="UP001374579"/>
    </source>
</evidence>
<keyword evidence="3" id="KW-0964">Secreted</keyword>
<evidence type="ECO:0000256" key="5">
    <source>
        <dbReference type="SAM" id="MobiDB-lite"/>
    </source>
</evidence>
<feature type="domain" description="FAM69 protein-kinase" evidence="7">
    <location>
        <begin position="221"/>
        <end position="418"/>
    </location>
</feature>
<evidence type="ECO:0000256" key="1">
    <source>
        <dbReference type="ARBA" id="ARBA00004613"/>
    </source>
</evidence>
<dbReference type="PANTHER" id="PTHR32073">
    <property type="entry name" value="GH11358P"/>
    <property type="match status" value="1"/>
</dbReference>
<dbReference type="AlphaFoldDB" id="A0AAN9G0F5"/>
<keyword evidence="9" id="KW-1185">Reference proteome</keyword>
<dbReference type="Pfam" id="PF12260">
    <property type="entry name" value="PIP49_C"/>
    <property type="match status" value="1"/>
</dbReference>
<gene>
    <name evidence="8" type="ORF">V1264_010077</name>
</gene>
<comment type="subcellular location">
    <subcellularLocation>
        <location evidence="1">Secreted</location>
    </subcellularLocation>
</comment>
<proteinExistence type="inferred from homology"/>
<evidence type="ECO:0000256" key="4">
    <source>
        <dbReference type="ARBA" id="ARBA00022729"/>
    </source>
</evidence>
<dbReference type="EMBL" id="JBAMIC010000024">
    <property type="protein sequence ID" value="KAK7090257.1"/>
    <property type="molecule type" value="Genomic_DNA"/>
</dbReference>
<keyword evidence="6" id="KW-0812">Transmembrane</keyword>
<dbReference type="InterPro" id="IPR020519">
    <property type="entry name" value="DIPK2A/B"/>
</dbReference>
<dbReference type="Proteomes" id="UP001374579">
    <property type="component" value="Unassembled WGS sequence"/>
</dbReference>
<evidence type="ECO:0000256" key="6">
    <source>
        <dbReference type="SAM" id="Phobius"/>
    </source>
</evidence>
<feature type="region of interest" description="Disordered" evidence="5">
    <location>
        <begin position="479"/>
        <end position="511"/>
    </location>
</feature>
<evidence type="ECO:0000259" key="7">
    <source>
        <dbReference type="Pfam" id="PF12260"/>
    </source>
</evidence>
<evidence type="ECO:0000256" key="3">
    <source>
        <dbReference type="ARBA" id="ARBA00022525"/>
    </source>
</evidence>
<comment type="similarity">
    <text evidence="2">Belongs to the DIPK family.</text>
</comment>
<evidence type="ECO:0000313" key="8">
    <source>
        <dbReference type="EMBL" id="KAK7090257.1"/>
    </source>
</evidence>
<keyword evidence="6" id="KW-0472">Membrane</keyword>
<keyword evidence="6" id="KW-1133">Transmembrane helix</keyword>
<dbReference type="PANTHER" id="PTHR32073:SF7">
    <property type="entry name" value="GH11358P"/>
    <property type="match status" value="1"/>
</dbReference>
<name>A0AAN9G0F5_9CAEN</name>
<dbReference type="GO" id="GO:0005576">
    <property type="term" value="C:extracellular region"/>
    <property type="evidence" value="ECO:0007669"/>
    <property type="project" value="UniProtKB-SubCell"/>
</dbReference>
<dbReference type="InterPro" id="IPR022049">
    <property type="entry name" value="FAM69_kinase_dom"/>
</dbReference>